<evidence type="ECO:0000256" key="2">
    <source>
        <dbReference type="SAM" id="Phobius"/>
    </source>
</evidence>
<evidence type="ECO:0000313" key="4">
    <source>
        <dbReference type="Proteomes" id="UP001642540"/>
    </source>
</evidence>
<dbReference type="EMBL" id="CAXLJM020000034">
    <property type="protein sequence ID" value="CAL8102500.1"/>
    <property type="molecule type" value="Genomic_DNA"/>
</dbReference>
<sequence>MARSKEITPPGSLQERFASFIWYGVIISLWLGFISFIDEVFHKVKKFNYQALPKRTGETVVLTGGTRGIGYDVLRKLLQLDYNVIVGVRKIEVGLKAIDKIRKSGINSGRAQFLSLDLKSLKSVRKFAQTILKEQNRIDVLINNAGIMFEPYELTEDGYESHFQVNYLSHYLLTQLLLPKLKSTGEKKENCCRIVNVSSVAHTGSSITNVKELASPSMYSGFRAYYDSKLCQVLSTKYMDEKLKRDGANVKVYAVHPGVIPTGLYASIGIFGQIMHVSARFYRNSDDGAEIVMHAVISPEIENEGGCYIQNSEKRKPSRRSEDLTLQKSLWDLSQTCIEQK</sequence>
<name>A0ABP1QGM6_9HEXA</name>
<dbReference type="PRINTS" id="PR00081">
    <property type="entry name" value="GDHRDH"/>
</dbReference>
<comment type="caution">
    <text evidence="3">The sequence shown here is derived from an EMBL/GenBank/DDBJ whole genome shotgun (WGS) entry which is preliminary data.</text>
</comment>
<organism evidence="3 4">
    <name type="scientific">Orchesella dallaii</name>
    <dbReference type="NCBI Taxonomy" id="48710"/>
    <lineage>
        <taxon>Eukaryota</taxon>
        <taxon>Metazoa</taxon>
        <taxon>Ecdysozoa</taxon>
        <taxon>Arthropoda</taxon>
        <taxon>Hexapoda</taxon>
        <taxon>Collembola</taxon>
        <taxon>Entomobryomorpha</taxon>
        <taxon>Entomobryoidea</taxon>
        <taxon>Orchesellidae</taxon>
        <taxon>Orchesellinae</taxon>
        <taxon>Orchesella</taxon>
    </lineage>
</organism>
<accession>A0ABP1QGM6</accession>
<dbReference type="Gene3D" id="3.40.50.720">
    <property type="entry name" value="NAD(P)-binding Rossmann-like Domain"/>
    <property type="match status" value="1"/>
</dbReference>
<proteinExistence type="predicted"/>
<gene>
    <name evidence="3" type="ORF">ODALV1_LOCUS11161</name>
</gene>
<dbReference type="Pfam" id="PF00106">
    <property type="entry name" value="adh_short"/>
    <property type="match status" value="1"/>
</dbReference>
<keyword evidence="4" id="KW-1185">Reference proteome</keyword>
<keyword evidence="1" id="KW-0560">Oxidoreductase</keyword>
<dbReference type="SUPFAM" id="SSF51735">
    <property type="entry name" value="NAD(P)-binding Rossmann-fold domains"/>
    <property type="match status" value="1"/>
</dbReference>
<protein>
    <submittedName>
        <fullName evidence="3">Uncharacterized protein</fullName>
    </submittedName>
</protein>
<dbReference type="InterPro" id="IPR002347">
    <property type="entry name" value="SDR_fam"/>
</dbReference>
<dbReference type="Proteomes" id="UP001642540">
    <property type="component" value="Unassembled WGS sequence"/>
</dbReference>
<keyword evidence="2" id="KW-0472">Membrane</keyword>
<keyword evidence="2" id="KW-0812">Transmembrane</keyword>
<dbReference type="PANTHER" id="PTHR43157:SF31">
    <property type="entry name" value="PHOSPHATIDYLINOSITOL-GLYCAN BIOSYNTHESIS CLASS F PROTEIN"/>
    <property type="match status" value="1"/>
</dbReference>
<evidence type="ECO:0000256" key="1">
    <source>
        <dbReference type="ARBA" id="ARBA00023002"/>
    </source>
</evidence>
<dbReference type="PANTHER" id="PTHR43157">
    <property type="entry name" value="PHOSPHATIDYLINOSITOL-GLYCAN BIOSYNTHESIS CLASS F PROTEIN-RELATED"/>
    <property type="match status" value="1"/>
</dbReference>
<reference evidence="3 4" key="1">
    <citation type="submission" date="2024-08" db="EMBL/GenBank/DDBJ databases">
        <authorList>
            <person name="Cucini C."/>
            <person name="Frati F."/>
        </authorList>
    </citation>
    <scope>NUCLEOTIDE SEQUENCE [LARGE SCALE GENOMIC DNA]</scope>
</reference>
<evidence type="ECO:0000313" key="3">
    <source>
        <dbReference type="EMBL" id="CAL8102500.1"/>
    </source>
</evidence>
<feature type="transmembrane region" description="Helical" evidence="2">
    <location>
        <begin position="20"/>
        <end position="37"/>
    </location>
</feature>
<keyword evidence="2" id="KW-1133">Transmembrane helix</keyword>
<dbReference type="InterPro" id="IPR036291">
    <property type="entry name" value="NAD(P)-bd_dom_sf"/>
</dbReference>